<gene>
    <name evidence="4" type="ORF">MKZ38_007452</name>
</gene>
<dbReference type="Proteomes" id="UP001201980">
    <property type="component" value="Unassembled WGS sequence"/>
</dbReference>
<keyword evidence="1" id="KW-0862">Zinc</keyword>
<dbReference type="GO" id="GO:0003676">
    <property type="term" value="F:nucleic acid binding"/>
    <property type="evidence" value="ECO:0007669"/>
    <property type="project" value="InterPro"/>
</dbReference>
<organism evidence="4 5">
    <name type="scientific">Zalerion maritima</name>
    <dbReference type="NCBI Taxonomy" id="339359"/>
    <lineage>
        <taxon>Eukaryota</taxon>
        <taxon>Fungi</taxon>
        <taxon>Dikarya</taxon>
        <taxon>Ascomycota</taxon>
        <taxon>Pezizomycotina</taxon>
        <taxon>Sordariomycetes</taxon>
        <taxon>Lulworthiomycetidae</taxon>
        <taxon>Lulworthiales</taxon>
        <taxon>Lulworthiaceae</taxon>
        <taxon>Zalerion</taxon>
    </lineage>
</organism>
<dbReference type="GO" id="GO:0008270">
    <property type="term" value="F:zinc ion binding"/>
    <property type="evidence" value="ECO:0007669"/>
    <property type="project" value="UniProtKB-KW"/>
</dbReference>
<reference evidence="4" key="1">
    <citation type="submission" date="2022-07" db="EMBL/GenBank/DDBJ databases">
        <title>Draft genome sequence of Zalerion maritima ATCC 34329, a (micro)plastics degrading marine fungus.</title>
        <authorList>
            <person name="Paco A."/>
            <person name="Goncalves M.F.M."/>
            <person name="Rocha-Santos T.A.P."/>
            <person name="Alves A."/>
        </authorList>
    </citation>
    <scope>NUCLEOTIDE SEQUENCE</scope>
    <source>
        <strain evidence="4">ATCC 34329</strain>
    </source>
</reference>
<evidence type="ECO:0000256" key="1">
    <source>
        <dbReference type="PROSITE-ProRule" id="PRU00047"/>
    </source>
</evidence>
<sequence>MCDGEIDSNLKMRIISCSTSFGQKSTFDDSEDEDEDVDGTGKDIKKTGKNLARILKQAVLTLDRDSVQAAATKTNQDAYPRQSNGYAQQRGVGPSYICWNCNEKGHHKSVCPLERQTDTVRQKNRAVNFEGKARQARQQANAYYSTIPEEGRGYRSPYISDAQSHSMMIMVPDLKETAHQANTSSRTTKKKTRIVLRKKAPGTTRAQRRSEGDEETQENMEVDEEVQIVTPGEEVSAETGSERLDPGHGNAKGVEQRAEEEGRRGKAQSKAISARAHQGPFPGQDVEDEREEINKDELKAMTGTAVGYAALDPEAMEEGVVFGHPKAIPAIREMWLGYVSGYAGGHSTDKIMIDGGSNIELVSPSFAADIRLPVYRMSQAL</sequence>
<protein>
    <recommendedName>
        <fullName evidence="3">CCHC-type domain-containing protein</fullName>
    </recommendedName>
</protein>
<feature type="compositionally biased region" description="Basic residues" evidence="2">
    <location>
        <begin position="187"/>
        <end position="200"/>
    </location>
</feature>
<dbReference type="PROSITE" id="PS50158">
    <property type="entry name" value="ZF_CCHC"/>
    <property type="match status" value="1"/>
</dbReference>
<name>A0AAD5RHY3_9PEZI</name>
<accession>A0AAD5RHY3</accession>
<dbReference type="EMBL" id="JAKWBI020000483">
    <property type="protein sequence ID" value="KAJ2894547.1"/>
    <property type="molecule type" value="Genomic_DNA"/>
</dbReference>
<feature type="region of interest" description="Disordered" evidence="2">
    <location>
        <begin position="178"/>
        <end position="287"/>
    </location>
</feature>
<evidence type="ECO:0000313" key="5">
    <source>
        <dbReference type="Proteomes" id="UP001201980"/>
    </source>
</evidence>
<dbReference type="InterPro" id="IPR036875">
    <property type="entry name" value="Znf_CCHC_sf"/>
</dbReference>
<keyword evidence="1" id="KW-0479">Metal-binding</keyword>
<evidence type="ECO:0000259" key="3">
    <source>
        <dbReference type="PROSITE" id="PS50158"/>
    </source>
</evidence>
<proteinExistence type="predicted"/>
<dbReference type="SUPFAM" id="SSF57756">
    <property type="entry name" value="Retrovirus zinc finger-like domains"/>
    <property type="match status" value="1"/>
</dbReference>
<evidence type="ECO:0000256" key="2">
    <source>
        <dbReference type="SAM" id="MobiDB-lite"/>
    </source>
</evidence>
<evidence type="ECO:0000313" key="4">
    <source>
        <dbReference type="EMBL" id="KAJ2894547.1"/>
    </source>
</evidence>
<keyword evidence="1" id="KW-0863">Zinc-finger</keyword>
<feature type="domain" description="CCHC-type" evidence="3">
    <location>
        <begin position="98"/>
        <end position="112"/>
    </location>
</feature>
<comment type="caution">
    <text evidence="4">The sequence shown here is derived from an EMBL/GenBank/DDBJ whole genome shotgun (WGS) entry which is preliminary data.</text>
</comment>
<feature type="compositionally biased region" description="Basic and acidic residues" evidence="2">
    <location>
        <begin position="254"/>
        <end position="264"/>
    </location>
</feature>
<keyword evidence="5" id="KW-1185">Reference proteome</keyword>
<dbReference type="InterPro" id="IPR001878">
    <property type="entry name" value="Znf_CCHC"/>
</dbReference>
<dbReference type="AlphaFoldDB" id="A0AAD5RHY3"/>
<feature type="compositionally biased region" description="Acidic residues" evidence="2">
    <location>
        <begin position="212"/>
        <end position="226"/>
    </location>
</feature>